<feature type="region of interest" description="Disordered" evidence="6">
    <location>
        <begin position="28"/>
        <end position="89"/>
    </location>
</feature>
<dbReference type="PANTHER" id="PTHR10328:SF3">
    <property type="entry name" value="PROTEIN MAX"/>
    <property type="match status" value="1"/>
</dbReference>
<evidence type="ECO:0000259" key="7">
    <source>
        <dbReference type="PROSITE" id="PS50888"/>
    </source>
</evidence>
<dbReference type="EMBL" id="KV921880">
    <property type="protein sequence ID" value="ORE09091.1"/>
    <property type="molecule type" value="Genomic_DNA"/>
</dbReference>
<reference evidence="8" key="1">
    <citation type="journal article" date="2016" name="Proc. Natl. Acad. Sci. U.S.A.">
        <title>Lipid metabolic changes in an early divergent fungus govern the establishment of a mutualistic symbiosis with endobacteria.</title>
        <authorList>
            <person name="Lastovetsky O.A."/>
            <person name="Gaspar M.L."/>
            <person name="Mondo S.J."/>
            <person name="LaButti K.M."/>
            <person name="Sandor L."/>
            <person name="Grigoriev I.V."/>
            <person name="Henry S.A."/>
            <person name="Pawlowska T.E."/>
        </authorList>
    </citation>
    <scope>NUCLEOTIDE SEQUENCE [LARGE SCALE GENOMIC DNA]</scope>
    <source>
        <strain evidence="8">ATCC 52814</strain>
    </source>
</reference>
<dbReference type="GO" id="GO:0045944">
    <property type="term" value="P:positive regulation of transcription by RNA polymerase II"/>
    <property type="evidence" value="ECO:0007669"/>
    <property type="project" value="TreeGrafter"/>
</dbReference>
<evidence type="ECO:0000256" key="3">
    <source>
        <dbReference type="ARBA" id="ARBA00023159"/>
    </source>
</evidence>
<dbReference type="GO" id="GO:0046983">
    <property type="term" value="F:protein dimerization activity"/>
    <property type="evidence" value="ECO:0007669"/>
    <property type="project" value="InterPro"/>
</dbReference>
<dbReference type="Proteomes" id="UP000242414">
    <property type="component" value="Unassembled WGS sequence"/>
</dbReference>
<dbReference type="InterPro" id="IPR036638">
    <property type="entry name" value="HLH_DNA-bd_sf"/>
</dbReference>
<feature type="domain" description="BHLH" evidence="7">
    <location>
        <begin position="89"/>
        <end position="141"/>
    </location>
</feature>
<dbReference type="AlphaFoldDB" id="A0A1X0RAY5"/>
<keyword evidence="2" id="KW-0238">DNA-binding</keyword>
<accession>A0A1X0RAY5</accession>
<evidence type="ECO:0000256" key="4">
    <source>
        <dbReference type="ARBA" id="ARBA00023163"/>
    </source>
</evidence>
<dbReference type="SMART" id="SM00353">
    <property type="entry name" value="HLH"/>
    <property type="match status" value="1"/>
</dbReference>
<dbReference type="OrthoDB" id="8964853at2759"/>
<evidence type="ECO:0000256" key="5">
    <source>
        <dbReference type="ARBA" id="ARBA00023242"/>
    </source>
</evidence>
<dbReference type="GO" id="GO:0003700">
    <property type="term" value="F:DNA-binding transcription factor activity"/>
    <property type="evidence" value="ECO:0007669"/>
    <property type="project" value="TreeGrafter"/>
</dbReference>
<organism evidence="8">
    <name type="scientific">Rhizopus microsporus var. microsporus</name>
    <dbReference type="NCBI Taxonomy" id="86635"/>
    <lineage>
        <taxon>Eukaryota</taxon>
        <taxon>Fungi</taxon>
        <taxon>Fungi incertae sedis</taxon>
        <taxon>Mucoromycota</taxon>
        <taxon>Mucoromycotina</taxon>
        <taxon>Mucoromycetes</taxon>
        <taxon>Mucorales</taxon>
        <taxon>Mucorineae</taxon>
        <taxon>Rhizopodaceae</taxon>
        <taxon>Rhizopus</taxon>
    </lineage>
</organism>
<proteinExistence type="predicted"/>
<keyword evidence="4" id="KW-0804">Transcription</keyword>
<dbReference type="Gene3D" id="4.10.280.10">
    <property type="entry name" value="Helix-loop-helix DNA-binding domain"/>
    <property type="match status" value="1"/>
</dbReference>
<feature type="compositionally biased region" description="Basic and acidic residues" evidence="6">
    <location>
        <begin position="28"/>
        <end position="37"/>
    </location>
</feature>
<dbReference type="Pfam" id="PF00010">
    <property type="entry name" value="HLH"/>
    <property type="match status" value="1"/>
</dbReference>
<gene>
    <name evidence="8" type="ORF">BCV72DRAFT_224096</name>
</gene>
<keyword evidence="5" id="KW-0539">Nucleus</keyword>
<dbReference type="GO" id="GO:0003677">
    <property type="term" value="F:DNA binding"/>
    <property type="evidence" value="ECO:0007669"/>
    <property type="project" value="UniProtKB-KW"/>
</dbReference>
<name>A0A1X0RAY5_RHIZD</name>
<dbReference type="SUPFAM" id="SSF47459">
    <property type="entry name" value="HLH, helix-loop-helix DNA-binding domain"/>
    <property type="match status" value="1"/>
</dbReference>
<sequence length="333" mass="38086">MYQSPVSEDKYFSYSSADTFPFGKFADQHYHVPEKPSHQTSDSSTSSPPTAEPSPCFSDRECLEQPESEMEKSPSNFNSKRRVSLSKAERRAEHNAIERARRECLNSKFQQLADVLPNLQNHRRPSKGQIVEKALDWVKQNLTKEERYQYQIMQLQNENRRLMAHIAMNQHKPSMITPTASVSTPVTSFARNNCFDTPVKQSISGSSSTQQLYTRKTGKLYYTSTEQMDMASYSTASMNNWTQTSFSNTDERALDYIFSLQFTAPQKEECGDSKCPSDQCQGGINDSELTVDGVYRNPELYPSPWIKNQQEASYPYHLKSPSNSVYYHPPYSS</sequence>
<keyword evidence="1" id="KW-0805">Transcription regulation</keyword>
<evidence type="ECO:0000256" key="2">
    <source>
        <dbReference type="ARBA" id="ARBA00023125"/>
    </source>
</evidence>
<protein>
    <recommendedName>
        <fullName evidence="7">BHLH domain-containing protein</fullName>
    </recommendedName>
</protein>
<dbReference type="PROSITE" id="PS50888">
    <property type="entry name" value="BHLH"/>
    <property type="match status" value="1"/>
</dbReference>
<keyword evidence="3" id="KW-0010">Activator</keyword>
<feature type="compositionally biased region" description="Low complexity" evidence="6">
    <location>
        <begin position="38"/>
        <end position="55"/>
    </location>
</feature>
<dbReference type="PANTHER" id="PTHR10328">
    <property type="entry name" value="PROTEIN MAX MYC-ASSOCIATED FACTOR X"/>
    <property type="match status" value="1"/>
</dbReference>
<dbReference type="GO" id="GO:0090575">
    <property type="term" value="C:RNA polymerase II transcription regulator complex"/>
    <property type="evidence" value="ECO:0007669"/>
    <property type="project" value="TreeGrafter"/>
</dbReference>
<evidence type="ECO:0000256" key="1">
    <source>
        <dbReference type="ARBA" id="ARBA00023015"/>
    </source>
</evidence>
<evidence type="ECO:0000313" key="8">
    <source>
        <dbReference type="EMBL" id="ORE09091.1"/>
    </source>
</evidence>
<dbReference type="InterPro" id="IPR011598">
    <property type="entry name" value="bHLH_dom"/>
</dbReference>
<dbReference type="VEuPathDB" id="FungiDB:BCV72DRAFT_224096"/>
<evidence type="ECO:0000256" key="6">
    <source>
        <dbReference type="SAM" id="MobiDB-lite"/>
    </source>
</evidence>